<evidence type="ECO:0000313" key="8">
    <source>
        <dbReference type="EMBL" id="MBP3983899.1"/>
    </source>
</evidence>
<comment type="subcellular location">
    <subcellularLocation>
        <location evidence="1">Cell outer membrane</location>
    </subcellularLocation>
</comment>
<organism evidence="8 9">
    <name type="scientific">Pseudoxanthomonas helianthi</name>
    <dbReference type="NCBI Taxonomy" id="1453541"/>
    <lineage>
        <taxon>Bacteria</taxon>
        <taxon>Pseudomonadati</taxon>
        <taxon>Pseudomonadota</taxon>
        <taxon>Gammaproteobacteria</taxon>
        <taxon>Lysobacterales</taxon>
        <taxon>Lysobacteraceae</taxon>
        <taxon>Pseudoxanthomonas</taxon>
    </lineage>
</organism>
<dbReference type="Gene3D" id="3.30.1330.60">
    <property type="entry name" value="OmpA-like domain"/>
    <property type="match status" value="1"/>
</dbReference>
<dbReference type="Proteomes" id="UP000673447">
    <property type="component" value="Unassembled WGS sequence"/>
</dbReference>
<evidence type="ECO:0000256" key="1">
    <source>
        <dbReference type="ARBA" id="ARBA00004442"/>
    </source>
</evidence>
<keyword evidence="2 4" id="KW-0472">Membrane</keyword>
<dbReference type="SUPFAM" id="SSF103088">
    <property type="entry name" value="OmpA-like"/>
    <property type="match status" value="1"/>
</dbReference>
<proteinExistence type="predicted"/>
<accession>A0A940X397</accession>
<evidence type="ECO:0000259" key="7">
    <source>
        <dbReference type="PROSITE" id="PS51123"/>
    </source>
</evidence>
<protein>
    <submittedName>
        <fullName evidence="8">OmpA family protein</fullName>
    </submittedName>
</protein>
<dbReference type="PANTHER" id="PTHR30329">
    <property type="entry name" value="STATOR ELEMENT OF FLAGELLAR MOTOR COMPLEX"/>
    <property type="match status" value="1"/>
</dbReference>
<dbReference type="Pfam" id="PF00691">
    <property type="entry name" value="OmpA"/>
    <property type="match status" value="1"/>
</dbReference>
<feature type="compositionally biased region" description="Low complexity" evidence="5">
    <location>
        <begin position="31"/>
        <end position="47"/>
    </location>
</feature>
<dbReference type="GO" id="GO:0009279">
    <property type="term" value="C:cell outer membrane"/>
    <property type="evidence" value="ECO:0007669"/>
    <property type="project" value="UniProtKB-SubCell"/>
</dbReference>
<dbReference type="CDD" id="cd07185">
    <property type="entry name" value="OmpA_C-like"/>
    <property type="match status" value="1"/>
</dbReference>
<feature type="region of interest" description="Disordered" evidence="5">
    <location>
        <begin position="24"/>
        <end position="51"/>
    </location>
</feature>
<feature type="domain" description="OmpA-like" evidence="7">
    <location>
        <begin position="221"/>
        <end position="336"/>
    </location>
</feature>
<feature type="region of interest" description="Disordered" evidence="5">
    <location>
        <begin position="310"/>
        <end position="336"/>
    </location>
</feature>
<evidence type="ECO:0000313" key="9">
    <source>
        <dbReference type="Proteomes" id="UP000673447"/>
    </source>
</evidence>
<feature type="chain" id="PRO_5036884709" evidence="6">
    <location>
        <begin position="19"/>
        <end position="336"/>
    </location>
</feature>
<evidence type="ECO:0000256" key="4">
    <source>
        <dbReference type="PROSITE-ProRule" id="PRU00473"/>
    </source>
</evidence>
<reference evidence="8" key="2">
    <citation type="submission" date="2021-03" db="EMBL/GenBank/DDBJ databases">
        <authorList>
            <person name="Cao W."/>
        </authorList>
    </citation>
    <scope>NUCLEOTIDE SEQUENCE</scope>
    <source>
        <strain evidence="8">110414</strain>
    </source>
</reference>
<sequence length="336" mass="36168">MKNTARTALALAALLALAACKPHDEPASQSATEPTTPAATDNAATGPKTQSFDISSIPVSTVALGDFPYLALPTGYTSEGRNHVSKDFARFPFWIKGEPRWVEGKFYGAEFVPAEGREMSEFEVKKNFEALITQMGGQKISEEKIPNETVEGWGDEIAQGFNGALGDVYNEPATTYVVRRNDGNIWVHLVTNSAQGWYLVGQEKAFAQTAQLIPASQLKQQLDSAGKVALQVNFATDKTEMLPDSLPQIDQVVQLLRDDPALKLSVNGHTDNTGDAAHNQKLSEGRAGAVVAAIVAKGIDAARLSAKGFGQDQPVADNKTEEGKAKNRRVELVKQS</sequence>
<keyword evidence="9" id="KW-1185">Reference proteome</keyword>
<dbReference type="InterPro" id="IPR050330">
    <property type="entry name" value="Bact_OuterMem_StrucFunc"/>
</dbReference>
<dbReference type="InterPro" id="IPR006664">
    <property type="entry name" value="OMP_bac"/>
</dbReference>
<feature type="compositionally biased region" description="Basic and acidic residues" evidence="5">
    <location>
        <begin position="318"/>
        <end position="336"/>
    </location>
</feature>
<keyword evidence="3" id="KW-0998">Cell outer membrane</keyword>
<name>A0A940X397_9GAMM</name>
<keyword evidence="6" id="KW-0732">Signal</keyword>
<dbReference type="PROSITE" id="PS51257">
    <property type="entry name" value="PROKAR_LIPOPROTEIN"/>
    <property type="match status" value="1"/>
</dbReference>
<evidence type="ECO:0000256" key="6">
    <source>
        <dbReference type="SAM" id="SignalP"/>
    </source>
</evidence>
<evidence type="ECO:0000256" key="3">
    <source>
        <dbReference type="ARBA" id="ARBA00023237"/>
    </source>
</evidence>
<comment type="caution">
    <text evidence="8">The sequence shown here is derived from an EMBL/GenBank/DDBJ whole genome shotgun (WGS) entry which is preliminary data.</text>
</comment>
<dbReference type="PROSITE" id="PS51123">
    <property type="entry name" value="OMPA_2"/>
    <property type="match status" value="1"/>
</dbReference>
<evidence type="ECO:0000256" key="2">
    <source>
        <dbReference type="ARBA" id="ARBA00023136"/>
    </source>
</evidence>
<dbReference type="PRINTS" id="PR01021">
    <property type="entry name" value="OMPADOMAIN"/>
</dbReference>
<dbReference type="InterPro" id="IPR006665">
    <property type="entry name" value="OmpA-like"/>
</dbReference>
<dbReference type="InterPro" id="IPR036737">
    <property type="entry name" value="OmpA-like_sf"/>
</dbReference>
<dbReference type="EMBL" id="JAGKTC010000001">
    <property type="protein sequence ID" value="MBP3983899.1"/>
    <property type="molecule type" value="Genomic_DNA"/>
</dbReference>
<dbReference type="PANTHER" id="PTHR30329:SF21">
    <property type="entry name" value="LIPOPROTEIN YIAD-RELATED"/>
    <property type="match status" value="1"/>
</dbReference>
<gene>
    <name evidence="8" type="ORF">J5837_05605</name>
</gene>
<dbReference type="AlphaFoldDB" id="A0A940X397"/>
<feature type="signal peptide" evidence="6">
    <location>
        <begin position="1"/>
        <end position="18"/>
    </location>
</feature>
<evidence type="ECO:0000256" key="5">
    <source>
        <dbReference type="SAM" id="MobiDB-lite"/>
    </source>
</evidence>
<reference evidence="8" key="1">
    <citation type="journal article" date="2016" name="Int. J. Syst. Evol. Microbiol.">
        <title>Pseudoxanthomonas helianthi sp. nov., isolated from roots of Jerusalem artichoke (Helianthus tuberosus).</title>
        <authorList>
            <person name="Kittiwongwattana C."/>
            <person name="Thawai C."/>
        </authorList>
    </citation>
    <scope>NUCLEOTIDE SEQUENCE</scope>
    <source>
        <strain evidence="8">110414</strain>
    </source>
</reference>